<dbReference type="AlphaFoldDB" id="A0A3B1A2A9"/>
<organism evidence="2">
    <name type="scientific">hydrothermal vent metagenome</name>
    <dbReference type="NCBI Taxonomy" id="652676"/>
    <lineage>
        <taxon>unclassified sequences</taxon>
        <taxon>metagenomes</taxon>
        <taxon>ecological metagenomes</taxon>
    </lineage>
</organism>
<protein>
    <submittedName>
        <fullName evidence="2">Uncharacterized protein</fullName>
    </submittedName>
</protein>
<dbReference type="CDD" id="cd20746">
    <property type="entry name" value="FIX_Ntox15_NUC_DUF4112_RhsA-like"/>
    <property type="match status" value="1"/>
</dbReference>
<proteinExistence type="predicted"/>
<feature type="non-terminal residue" evidence="2">
    <location>
        <position position="1"/>
    </location>
</feature>
<feature type="compositionally biased region" description="Low complexity" evidence="1">
    <location>
        <begin position="197"/>
        <end position="212"/>
    </location>
</feature>
<reference evidence="2" key="1">
    <citation type="submission" date="2018-06" db="EMBL/GenBank/DDBJ databases">
        <authorList>
            <person name="Zhirakovskaya E."/>
        </authorList>
    </citation>
    <scope>NUCLEOTIDE SEQUENCE</scope>
</reference>
<dbReference type="EMBL" id="UOFS01000036">
    <property type="protein sequence ID" value="VAW98211.1"/>
    <property type="molecule type" value="Genomic_DNA"/>
</dbReference>
<accession>A0A3B1A2A9</accession>
<name>A0A3B1A2A9_9ZZZZ</name>
<sequence length="374" mass="41778">EYNEDPSLGQIIVNTLLTLIPVVDQVGDIRDTTKYLKDLIWDKRYAEFAVWAGLILTIIGWIPEFGSLIKGIVKLIRKGGKSVNLDDVFKVFNFFAKGNAVKWIKELLAKLPKHQKFVTTQLNDLFSGMIDTLQSVKAKLPSAMSDLIKKFDDTIATINKARDEIDTMVGRYFTELKQDLDDLIARFGKSKPDTVGTKKTFSKKQSSQAPKKSSPETIVKKIDVDELAKFEVRAGGKVLKAEGKILEGTNGKVAIIGRSMGNPKNGDVGVLDYAEGLKKQGHDVETFSGSIISGSVNDDFKKQVLKAKNKRGANARLTDSELQKTKMYTENETWAKKLKNEGYTVVNIGDPNNYHGKKPPEFSVFYEMEKNILF</sequence>
<feature type="region of interest" description="Disordered" evidence="1">
    <location>
        <begin position="193"/>
        <end position="215"/>
    </location>
</feature>
<dbReference type="InterPro" id="IPR049802">
    <property type="entry name" value="RhsC-like_FIX"/>
</dbReference>
<evidence type="ECO:0000313" key="2">
    <source>
        <dbReference type="EMBL" id="VAW98211.1"/>
    </source>
</evidence>
<gene>
    <name evidence="2" type="ORF">MNBD_GAMMA22-1208</name>
</gene>
<evidence type="ECO:0000256" key="1">
    <source>
        <dbReference type="SAM" id="MobiDB-lite"/>
    </source>
</evidence>